<feature type="domain" description="5'-3' exonuclease alpha-helical arch N-terminal" evidence="1">
    <location>
        <begin position="4"/>
        <end position="195"/>
    </location>
</feature>
<evidence type="ECO:0000313" key="2">
    <source>
        <dbReference type="EMBL" id="QHT84705.1"/>
    </source>
</evidence>
<name>A0A6C0HX56_9ZZZZ</name>
<dbReference type="GO" id="GO:0033567">
    <property type="term" value="P:DNA replication, Okazaki fragment processing"/>
    <property type="evidence" value="ECO:0007669"/>
    <property type="project" value="InterPro"/>
</dbReference>
<sequence>MSNIILVDTSYTTFHRFFATIRWFSFANKDAFKEHKDDNTYDWSKEPTFIEKYTKMYLESIINLVTRKVFNDSIIIFCQDAPSDTLWRHEFAECYKGNRLDLSEKYNFKPTFKYTFDILIPKLIKENNNIHSLLIPKMEADDLIALAAKFIKYKRTSKITYIISGDNDFLQLGHDKLYIADYKKDYLIHLTKEEAREALRLKIVGGDCSDNIPSIFKDQTIGNKIKKAVKENKTEMKRFLAENDIARKQYNMNKKIISFRYIPKHFRKPVYKSINKLIIN</sequence>
<dbReference type="SUPFAM" id="SSF88723">
    <property type="entry name" value="PIN domain-like"/>
    <property type="match status" value="1"/>
</dbReference>
<dbReference type="GO" id="GO:0017108">
    <property type="term" value="F:5'-flap endonuclease activity"/>
    <property type="evidence" value="ECO:0007669"/>
    <property type="project" value="InterPro"/>
</dbReference>
<dbReference type="GO" id="GO:0003677">
    <property type="term" value="F:DNA binding"/>
    <property type="evidence" value="ECO:0007669"/>
    <property type="project" value="InterPro"/>
</dbReference>
<accession>A0A6C0HX56</accession>
<dbReference type="InterPro" id="IPR029060">
    <property type="entry name" value="PIN-like_dom_sf"/>
</dbReference>
<dbReference type="PANTHER" id="PTHR42646:SF2">
    <property type="entry name" value="5'-3' EXONUCLEASE FAMILY PROTEIN"/>
    <property type="match status" value="1"/>
</dbReference>
<protein>
    <recommendedName>
        <fullName evidence="1">5'-3' exonuclease alpha-helical arch N-terminal domain-containing protein</fullName>
    </recommendedName>
</protein>
<dbReference type="AlphaFoldDB" id="A0A6C0HX56"/>
<dbReference type="SUPFAM" id="SSF47807">
    <property type="entry name" value="5' to 3' exonuclease, C-terminal subdomain"/>
    <property type="match status" value="1"/>
</dbReference>
<dbReference type="InterPro" id="IPR036279">
    <property type="entry name" value="5-3_exonuclease_C_sf"/>
</dbReference>
<dbReference type="InterPro" id="IPR020046">
    <property type="entry name" value="5-3_exonucl_a-hlix_arch_N"/>
</dbReference>
<dbReference type="EMBL" id="MN740024">
    <property type="protein sequence ID" value="QHT84705.1"/>
    <property type="molecule type" value="Genomic_DNA"/>
</dbReference>
<dbReference type="Gene3D" id="3.40.50.1010">
    <property type="entry name" value="5'-nuclease"/>
    <property type="match status" value="1"/>
</dbReference>
<reference evidence="2" key="1">
    <citation type="journal article" date="2020" name="Nature">
        <title>Giant virus diversity and host interactions through global metagenomics.</title>
        <authorList>
            <person name="Schulz F."/>
            <person name="Roux S."/>
            <person name="Paez-Espino D."/>
            <person name="Jungbluth S."/>
            <person name="Walsh D.A."/>
            <person name="Denef V.J."/>
            <person name="McMahon K.D."/>
            <person name="Konstantinidis K.T."/>
            <person name="Eloe-Fadrosh E.A."/>
            <person name="Kyrpides N.C."/>
            <person name="Woyke T."/>
        </authorList>
    </citation>
    <scope>NUCLEOTIDE SEQUENCE</scope>
    <source>
        <strain evidence="2">GVMAG-M-3300023184-177</strain>
    </source>
</reference>
<evidence type="ECO:0000259" key="1">
    <source>
        <dbReference type="Pfam" id="PF02739"/>
    </source>
</evidence>
<proteinExistence type="predicted"/>
<organism evidence="2">
    <name type="scientific">viral metagenome</name>
    <dbReference type="NCBI Taxonomy" id="1070528"/>
    <lineage>
        <taxon>unclassified sequences</taxon>
        <taxon>metagenomes</taxon>
        <taxon>organismal metagenomes</taxon>
    </lineage>
</organism>
<dbReference type="InterPro" id="IPR038969">
    <property type="entry name" value="FEN"/>
</dbReference>
<dbReference type="PANTHER" id="PTHR42646">
    <property type="entry name" value="FLAP ENDONUCLEASE XNI"/>
    <property type="match status" value="1"/>
</dbReference>
<dbReference type="Gene3D" id="1.10.150.20">
    <property type="entry name" value="5' to 3' exonuclease, C-terminal subdomain"/>
    <property type="match status" value="1"/>
</dbReference>
<dbReference type="Pfam" id="PF02739">
    <property type="entry name" value="5_3_exonuc_N"/>
    <property type="match status" value="1"/>
</dbReference>